<name>A0A4R0PV87_9SPHI</name>
<reference evidence="1 2" key="1">
    <citation type="submission" date="2019-02" db="EMBL/GenBank/DDBJ databases">
        <title>Pedobacter sp. RP-3-21 sp. nov., isolated from Arctic soil.</title>
        <authorList>
            <person name="Dahal R.H."/>
        </authorList>
    </citation>
    <scope>NUCLEOTIDE SEQUENCE [LARGE SCALE GENOMIC DNA]</scope>
    <source>
        <strain evidence="1 2">RP-3-21</strain>
    </source>
</reference>
<comment type="caution">
    <text evidence="1">The sequence shown here is derived from an EMBL/GenBank/DDBJ whole genome shotgun (WGS) entry which is preliminary data.</text>
</comment>
<dbReference type="Proteomes" id="UP000293925">
    <property type="component" value="Unassembled WGS sequence"/>
</dbReference>
<evidence type="ECO:0000313" key="2">
    <source>
        <dbReference type="Proteomes" id="UP000293925"/>
    </source>
</evidence>
<gene>
    <name evidence="1" type="ORF">EZ456_19345</name>
</gene>
<protein>
    <submittedName>
        <fullName evidence="1">Uncharacterized protein</fullName>
    </submittedName>
</protein>
<evidence type="ECO:0000313" key="1">
    <source>
        <dbReference type="EMBL" id="TCD21110.1"/>
    </source>
</evidence>
<sequence>MYRRSVRWKRNQGFEVGAKVSLEGEFGVVLNTYNEFCGLICWDTDVENDTEDWTGMFGSFQDIGGEVIDPDYKFKFINDDGSKK</sequence>
<organism evidence="1 2">
    <name type="scientific">Pedobacter psychrodurus</name>
    <dbReference type="NCBI Taxonomy" id="2530456"/>
    <lineage>
        <taxon>Bacteria</taxon>
        <taxon>Pseudomonadati</taxon>
        <taxon>Bacteroidota</taxon>
        <taxon>Sphingobacteriia</taxon>
        <taxon>Sphingobacteriales</taxon>
        <taxon>Sphingobacteriaceae</taxon>
        <taxon>Pedobacter</taxon>
    </lineage>
</organism>
<dbReference type="OrthoDB" id="3354031at2"/>
<dbReference type="AlphaFoldDB" id="A0A4R0PV87"/>
<proteinExistence type="predicted"/>
<keyword evidence="2" id="KW-1185">Reference proteome</keyword>
<dbReference type="EMBL" id="SJSO01000019">
    <property type="protein sequence ID" value="TCD21110.1"/>
    <property type="molecule type" value="Genomic_DNA"/>
</dbReference>
<accession>A0A4R0PV87</accession>